<dbReference type="Gene3D" id="3.90.76.10">
    <property type="entry name" value="Dipeptide-binding Protein, Domain 1"/>
    <property type="match status" value="1"/>
</dbReference>
<comment type="similarity">
    <text evidence="2">Belongs to the bacterial solute-binding protein 5 family.</text>
</comment>
<evidence type="ECO:0000256" key="4">
    <source>
        <dbReference type="ARBA" id="ARBA00022729"/>
    </source>
</evidence>
<evidence type="ECO:0000313" key="7">
    <source>
        <dbReference type="EMBL" id="SOB93576.1"/>
    </source>
</evidence>
<dbReference type="PIRSF" id="PIRSF002741">
    <property type="entry name" value="MppA"/>
    <property type="match status" value="1"/>
</dbReference>
<evidence type="ECO:0000259" key="6">
    <source>
        <dbReference type="Pfam" id="PF00496"/>
    </source>
</evidence>
<dbReference type="InterPro" id="IPR030678">
    <property type="entry name" value="Peptide/Ni-bd"/>
</dbReference>
<comment type="subcellular location">
    <subcellularLocation>
        <location evidence="1">Periplasm</location>
    </subcellularLocation>
</comment>
<dbReference type="RefSeq" id="WP_097068247.1">
    <property type="nucleotide sequence ID" value="NZ_OBMT01000001.1"/>
</dbReference>
<evidence type="ECO:0000256" key="5">
    <source>
        <dbReference type="SAM" id="SignalP"/>
    </source>
</evidence>
<dbReference type="Gene3D" id="3.10.105.10">
    <property type="entry name" value="Dipeptide-binding Protein, Domain 3"/>
    <property type="match status" value="1"/>
</dbReference>
<dbReference type="PANTHER" id="PTHR30290">
    <property type="entry name" value="PERIPLASMIC BINDING COMPONENT OF ABC TRANSPORTER"/>
    <property type="match status" value="1"/>
</dbReference>
<feature type="signal peptide" evidence="5">
    <location>
        <begin position="1"/>
        <end position="26"/>
    </location>
</feature>
<dbReference type="GO" id="GO:0030288">
    <property type="term" value="C:outer membrane-bounded periplasmic space"/>
    <property type="evidence" value="ECO:0007669"/>
    <property type="project" value="UniProtKB-ARBA"/>
</dbReference>
<reference evidence="8" key="1">
    <citation type="submission" date="2017-08" db="EMBL/GenBank/DDBJ databases">
        <authorList>
            <person name="Varghese N."/>
            <person name="Submissions S."/>
        </authorList>
    </citation>
    <scope>NUCLEOTIDE SEQUENCE [LARGE SCALE GENOMIC DNA]</scope>
    <source>
        <strain evidence="8">JA276</strain>
    </source>
</reference>
<dbReference type="Pfam" id="PF00496">
    <property type="entry name" value="SBP_bac_5"/>
    <property type="match status" value="1"/>
</dbReference>
<dbReference type="GO" id="GO:0015833">
    <property type="term" value="P:peptide transport"/>
    <property type="evidence" value="ECO:0007669"/>
    <property type="project" value="TreeGrafter"/>
</dbReference>
<dbReference type="InterPro" id="IPR000914">
    <property type="entry name" value="SBP_5_dom"/>
</dbReference>
<accession>A0A285RHJ1</accession>
<feature type="domain" description="Solute-binding protein family 5" evidence="6">
    <location>
        <begin position="73"/>
        <end position="447"/>
    </location>
</feature>
<evidence type="ECO:0000256" key="3">
    <source>
        <dbReference type="ARBA" id="ARBA00022448"/>
    </source>
</evidence>
<dbReference type="AlphaFoldDB" id="A0A285RHJ1"/>
<evidence type="ECO:0000256" key="2">
    <source>
        <dbReference type="ARBA" id="ARBA00005695"/>
    </source>
</evidence>
<protein>
    <submittedName>
        <fullName evidence="7">Peptide/nickel transport system substrate-binding protein/oligopeptide transport system substrate-binding protein</fullName>
    </submittedName>
</protein>
<dbReference type="PANTHER" id="PTHR30290:SF10">
    <property type="entry name" value="PERIPLASMIC OLIGOPEPTIDE-BINDING PROTEIN-RELATED"/>
    <property type="match status" value="1"/>
</dbReference>
<keyword evidence="8" id="KW-1185">Reference proteome</keyword>
<dbReference type="OrthoDB" id="9803988at2"/>
<dbReference type="SUPFAM" id="SSF53850">
    <property type="entry name" value="Periplasmic binding protein-like II"/>
    <property type="match status" value="1"/>
</dbReference>
<evidence type="ECO:0000313" key="8">
    <source>
        <dbReference type="Proteomes" id="UP000219111"/>
    </source>
</evidence>
<evidence type="ECO:0000256" key="1">
    <source>
        <dbReference type="ARBA" id="ARBA00004418"/>
    </source>
</evidence>
<dbReference type="InterPro" id="IPR039424">
    <property type="entry name" value="SBP_5"/>
</dbReference>
<gene>
    <name evidence="7" type="ORF">SAMN05877831_101202</name>
</gene>
<dbReference type="Gene3D" id="3.40.190.10">
    <property type="entry name" value="Periplasmic binding protein-like II"/>
    <property type="match status" value="1"/>
</dbReference>
<proteinExistence type="inferred from homology"/>
<sequence length="529" mass="58898">MILTPKMKLLLASGLASLMLMSPALAENMLRISNTEDPKTADAQMTTDLYTLPLNIFDRLVESETTGPGQSSLVPGLAESWEVSADGLTYTFHLRAGVKFHDGAVLSADDVVYTFDRMLNPATKALNTDILTFIAGAEDRLDGKADSVSGLKALDDHTVQITLAQPYAAFLALLAAPGASIYERAFTEAAGDQFGLTPETTNGTGPFILRDYTLNDSQMLEANDDYWRGRPELDRLLVRVVADSETLRMLFESDEIDVLDLDYAPTQTPYFYGSDTWKDQIRSGPRVGIYYYNINQAQKPFDDVRVRKAFQMAIDRQTIVDKNFYGKGKLEDGVMPRGLTCYAPAEPIAYDPAKAKELLAEAGYPDGVDITLSQAANWSQKWSDMNQIVQAQIAAAGFRATIETPDEATFMAARKAGETHNYMQVWSADFNDPDNFFYTFFSESGSKSRAYNNNDPEVFADIVKARGMVDQEARCKLYQDLTARIVGTDAAWVPLFSLDHNYVVQPRVKNFVVPWNGWSDMSYYKVEVE</sequence>
<feature type="chain" id="PRO_5012018395" evidence="5">
    <location>
        <begin position="27"/>
        <end position="529"/>
    </location>
</feature>
<dbReference type="CDD" id="cd00995">
    <property type="entry name" value="PBP2_NikA_DppA_OppA_like"/>
    <property type="match status" value="1"/>
</dbReference>
<dbReference type="GO" id="GO:1904680">
    <property type="term" value="F:peptide transmembrane transporter activity"/>
    <property type="evidence" value="ECO:0007669"/>
    <property type="project" value="TreeGrafter"/>
</dbReference>
<name>A0A285RHJ1_9RHOB</name>
<dbReference type="GO" id="GO:0043190">
    <property type="term" value="C:ATP-binding cassette (ABC) transporter complex"/>
    <property type="evidence" value="ECO:0007669"/>
    <property type="project" value="InterPro"/>
</dbReference>
<organism evidence="7 8">
    <name type="scientific">Rhodobacter maris</name>
    <dbReference type="NCBI Taxonomy" id="446682"/>
    <lineage>
        <taxon>Bacteria</taxon>
        <taxon>Pseudomonadati</taxon>
        <taxon>Pseudomonadota</taxon>
        <taxon>Alphaproteobacteria</taxon>
        <taxon>Rhodobacterales</taxon>
        <taxon>Rhodobacter group</taxon>
        <taxon>Rhodobacter</taxon>
    </lineage>
</organism>
<dbReference type="Proteomes" id="UP000219111">
    <property type="component" value="Unassembled WGS sequence"/>
</dbReference>
<dbReference type="EMBL" id="OBMT01000001">
    <property type="protein sequence ID" value="SOB93576.1"/>
    <property type="molecule type" value="Genomic_DNA"/>
</dbReference>
<keyword evidence="3" id="KW-0813">Transport</keyword>
<keyword evidence="4 5" id="KW-0732">Signal</keyword>